<evidence type="ECO:0000313" key="2">
    <source>
        <dbReference type="Proteomes" id="UP001499852"/>
    </source>
</evidence>
<sequence>MPEATLSPEEFIDHWSKAEANERANSQSFLIGLTRLLGLPQPAHNHHQGYSFEYPVKVPGGDSTNFIDLYRPTGKI</sequence>
<dbReference type="Proteomes" id="UP001499852">
    <property type="component" value="Unassembled WGS sequence"/>
</dbReference>
<dbReference type="RefSeq" id="WP_345737301.1">
    <property type="nucleotide sequence ID" value="NZ_BAABIA010000006.1"/>
</dbReference>
<accession>A0ABP9PBE5</accession>
<name>A0ABP9PBE5_9BACT</name>
<proteinExistence type="predicted"/>
<keyword evidence="2" id="KW-1185">Reference proteome</keyword>
<reference evidence="2" key="1">
    <citation type="journal article" date="2019" name="Int. J. Syst. Evol. Microbiol.">
        <title>The Global Catalogue of Microorganisms (GCM) 10K type strain sequencing project: providing services to taxonomists for standard genome sequencing and annotation.</title>
        <authorList>
            <consortium name="The Broad Institute Genomics Platform"/>
            <consortium name="The Broad Institute Genome Sequencing Center for Infectious Disease"/>
            <person name="Wu L."/>
            <person name="Ma J."/>
        </authorList>
    </citation>
    <scope>NUCLEOTIDE SEQUENCE [LARGE SCALE GENOMIC DNA]</scope>
    <source>
        <strain evidence="2">JCM 18053</strain>
    </source>
</reference>
<gene>
    <name evidence="1" type="ORF">GCM10023213_31130</name>
</gene>
<comment type="caution">
    <text evidence="1">The sequence shown here is derived from an EMBL/GenBank/DDBJ whole genome shotgun (WGS) entry which is preliminary data.</text>
</comment>
<evidence type="ECO:0000313" key="1">
    <source>
        <dbReference type="EMBL" id="GAA5143407.1"/>
    </source>
</evidence>
<protein>
    <submittedName>
        <fullName evidence="1">Uncharacterized protein</fullName>
    </submittedName>
</protein>
<dbReference type="EMBL" id="BAABIA010000006">
    <property type="protein sequence ID" value="GAA5143407.1"/>
    <property type="molecule type" value="Genomic_DNA"/>
</dbReference>
<organism evidence="1 2">
    <name type="scientific">Prosthecobacter algae</name>
    <dbReference type="NCBI Taxonomy" id="1144682"/>
    <lineage>
        <taxon>Bacteria</taxon>
        <taxon>Pseudomonadati</taxon>
        <taxon>Verrucomicrobiota</taxon>
        <taxon>Verrucomicrobiia</taxon>
        <taxon>Verrucomicrobiales</taxon>
        <taxon>Verrucomicrobiaceae</taxon>
        <taxon>Prosthecobacter</taxon>
    </lineage>
</organism>